<proteinExistence type="predicted"/>
<comment type="caution">
    <text evidence="1">The sequence shown here is derived from an EMBL/GenBank/DDBJ whole genome shotgun (WGS) entry which is preliminary data.</text>
</comment>
<evidence type="ECO:0000313" key="1">
    <source>
        <dbReference type="EMBL" id="MFD2319667.1"/>
    </source>
</evidence>
<evidence type="ECO:0008006" key="3">
    <source>
        <dbReference type="Google" id="ProtNLM"/>
    </source>
</evidence>
<sequence>MSDSNETDDPMHAAARDIYASLIALDALLQAAQANPIPACHVRQLLQPALKTLDRATS</sequence>
<protein>
    <recommendedName>
        <fullName evidence="3">DUF2783 domain-containing protein</fullName>
    </recommendedName>
</protein>
<organism evidence="1 2">
    <name type="scientific">Delftia deserti</name>
    <dbReference type="NCBI Taxonomy" id="1651218"/>
    <lineage>
        <taxon>Bacteria</taxon>
        <taxon>Pseudomonadati</taxon>
        <taxon>Pseudomonadota</taxon>
        <taxon>Betaproteobacteria</taxon>
        <taxon>Burkholderiales</taxon>
        <taxon>Comamonadaceae</taxon>
        <taxon>Delftia</taxon>
    </lineage>
</organism>
<gene>
    <name evidence="1" type="ORF">ACFSPV_13180</name>
</gene>
<accession>A0ABW5END6</accession>
<dbReference type="RefSeq" id="WP_157760053.1">
    <property type="nucleotide sequence ID" value="NZ_JBHSIH010000001.1"/>
</dbReference>
<keyword evidence="2" id="KW-1185">Reference proteome</keyword>
<reference evidence="2" key="1">
    <citation type="journal article" date="2019" name="Int. J. Syst. Evol. Microbiol.">
        <title>The Global Catalogue of Microorganisms (GCM) 10K type strain sequencing project: providing services to taxonomists for standard genome sequencing and annotation.</title>
        <authorList>
            <consortium name="The Broad Institute Genomics Platform"/>
            <consortium name="The Broad Institute Genome Sequencing Center for Infectious Disease"/>
            <person name="Wu L."/>
            <person name="Ma J."/>
        </authorList>
    </citation>
    <scope>NUCLEOTIDE SEQUENCE [LARGE SCALE GENOMIC DNA]</scope>
    <source>
        <strain evidence="2">CCUG 62793</strain>
    </source>
</reference>
<name>A0ABW5END6_9BURK</name>
<evidence type="ECO:0000313" key="2">
    <source>
        <dbReference type="Proteomes" id="UP001597287"/>
    </source>
</evidence>
<dbReference type="Proteomes" id="UP001597287">
    <property type="component" value="Unassembled WGS sequence"/>
</dbReference>
<dbReference type="EMBL" id="JBHUIG010000013">
    <property type="protein sequence ID" value="MFD2319667.1"/>
    <property type="molecule type" value="Genomic_DNA"/>
</dbReference>